<organism evidence="18 19">
    <name type="scientific">Legionella hackeliae</name>
    <dbReference type="NCBI Taxonomy" id="449"/>
    <lineage>
        <taxon>Bacteria</taxon>
        <taxon>Pseudomonadati</taxon>
        <taxon>Pseudomonadota</taxon>
        <taxon>Gammaproteobacteria</taxon>
        <taxon>Legionellales</taxon>
        <taxon>Legionellaceae</taxon>
        <taxon>Legionella</taxon>
    </lineage>
</organism>
<dbReference type="InterPro" id="IPR034227">
    <property type="entry name" value="CuRO_UO_II"/>
</dbReference>
<keyword evidence="8 14" id="KW-0249">Electron transport</keyword>
<comment type="similarity">
    <text evidence="2 14">Belongs to the cytochrome c oxidase subunit 2 family.</text>
</comment>
<dbReference type="InterPro" id="IPR011759">
    <property type="entry name" value="Cyt_c_oxidase_su2_TM_dom"/>
</dbReference>
<sequence length="315" mass="36240">MVARTRTAMINTNAFHWVSKGIFIILGSLILLSLSGCKEHFIGMLNPKGVIALEQRKLFFDTLALMLIVVLPVIIMSLTFVYHYQVSHRIKDYKPNWSHNFYLEALWWGIPCVIILVLAIMTWKKTHELDPYRPIGGQAQKTLLVQVIALPWKWLFIYPEQNIATVNYLEIPLGQQVEYWITTDNVPMSAFFIPQLGSQIYAMAGMRTRLHLLATEPGVYDGLNTQYNGDGFSDMHFEVHVVEPQTLEQWFTEVKKSPNGLTDASYNQLLYPSIADKPKLFSGVQNDLFNKVVMTYMESIGRTHPRENTVKFHKE</sequence>
<dbReference type="STRING" id="449.LHA_1059"/>
<dbReference type="InterPro" id="IPR010514">
    <property type="entry name" value="COX_ARM"/>
</dbReference>
<evidence type="ECO:0000256" key="7">
    <source>
        <dbReference type="ARBA" id="ARBA00022729"/>
    </source>
</evidence>
<dbReference type="RefSeq" id="WP_231861976.1">
    <property type="nucleotide sequence ID" value="NZ_LN681225.1"/>
</dbReference>
<dbReference type="PROSITE" id="PS50857">
    <property type="entry name" value="COX2_CUA"/>
    <property type="match status" value="1"/>
</dbReference>
<evidence type="ECO:0000256" key="6">
    <source>
        <dbReference type="ARBA" id="ARBA00022692"/>
    </source>
</evidence>
<keyword evidence="12" id="KW-0564">Palmitate</keyword>
<dbReference type="InterPro" id="IPR008972">
    <property type="entry name" value="Cupredoxin"/>
</dbReference>
<evidence type="ECO:0000256" key="9">
    <source>
        <dbReference type="ARBA" id="ARBA00022989"/>
    </source>
</evidence>
<feature type="transmembrane region" description="Helical" evidence="15">
    <location>
        <begin position="58"/>
        <end position="85"/>
    </location>
</feature>
<dbReference type="GO" id="GO:0004129">
    <property type="term" value="F:cytochrome-c oxidase activity"/>
    <property type="evidence" value="ECO:0007669"/>
    <property type="project" value="UniProtKB-UniRule"/>
</dbReference>
<dbReference type="SUPFAM" id="SSF81464">
    <property type="entry name" value="Cytochrome c oxidase subunit II-like, transmembrane region"/>
    <property type="match status" value="1"/>
</dbReference>
<evidence type="ECO:0000256" key="12">
    <source>
        <dbReference type="ARBA" id="ARBA00023139"/>
    </source>
</evidence>
<evidence type="ECO:0000256" key="13">
    <source>
        <dbReference type="ARBA" id="ARBA00023288"/>
    </source>
</evidence>
<feature type="domain" description="Cytochrome oxidase subunit II transmembrane region profile" evidence="17">
    <location>
        <begin position="36"/>
        <end position="133"/>
    </location>
</feature>
<feature type="transmembrane region" description="Helical" evidence="15">
    <location>
        <begin position="14"/>
        <end position="37"/>
    </location>
</feature>
<reference evidence="19" key="1">
    <citation type="submission" date="2014-09" db="EMBL/GenBank/DDBJ databases">
        <authorList>
            <person name="Gomez-Valero L."/>
        </authorList>
    </citation>
    <scope>NUCLEOTIDE SEQUENCE [LARGE SCALE GENOMIC DNA]</scope>
    <source>
        <strain evidence="19">ATCC35250</strain>
    </source>
</reference>
<evidence type="ECO:0000256" key="3">
    <source>
        <dbReference type="ARBA" id="ARBA00022448"/>
    </source>
</evidence>
<evidence type="ECO:0000256" key="5">
    <source>
        <dbReference type="ARBA" id="ARBA00022660"/>
    </source>
</evidence>
<keyword evidence="7" id="KW-0732">Signal</keyword>
<dbReference type="GO" id="GO:0005886">
    <property type="term" value="C:plasma membrane"/>
    <property type="evidence" value="ECO:0007669"/>
    <property type="project" value="UniProtKB-SubCell"/>
</dbReference>
<keyword evidence="6 15" id="KW-0812">Transmembrane</keyword>
<dbReference type="PROSITE" id="PS50999">
    <property type="entry name" value="COX2_TM"/>
    <property type="match status" value="1"/>
</dbReference>
<dbReference type="PATRIC" id="fig|449.7.peg.597"/>
<dbReference type="InterPro" id="IPR036257">
    <property type="entry name" value="Cyt_c_oxidase_su2_TM_sf"/>
</dbReference>
<dbReference type="Gene3D" id="2.60.40.420">
    <property type="entry name" value="Cupredoxins - blue copper proteins"/>
    <property type="match status" value="1"/>
</dbReference>
<evidence type="ECO:0000256" key="4">
    <source>
        <dbReference type="ARBA" id="ARBA00022475"/>
    </source>
</evidence>
<dbReference type="NCBIfam" id="TIGR01433">
    <property type="entry name" value="CyoA"/>
    <property type="match status" value="1"/>
</dbReference>
<dbReference type="KEGG" id="lha:LHA_1059"/>
<dbReference type="GO" id="GO:0042773">
    <property type="term" value="P:ATP synthesis coupled electron transport"/>
    <property type="evidence" value="ECO:0007669"/>
    <property type="project" value="TreeGrafter"/>
</dbReference>
<proteinExistence type="inferred from homology"/>
<name>A0A0A8UTR5_LEGHA</name>
<dbReference type="GO" id="GO:0009486">
    <property type="term" value="F:cytochrome bo3 ubiquinol oxidase activity"/>
    <property type="evidence" value="ECO:0007669"/>
    <property type="project" value="InterPro"/>
</dbReference>
<dbReference type="GO" id="GO:0016682">
    <property type="term" value="F:oxidoreductase activity, acting on diphenols and related substances as donors, oxygen as acceptor"/>
    <property type="evidence" value="ECO:0007669"/>
    <property type="project" value="InterPro"/>
</dbReference>
<comment type="subcellular location">
    <subcellularLocation>
        <location evidence="1">Cell membrane</location>
        <topology evidence="1">Multi-pass membrane protein</topology>
    </subcellularLocation>
</comment>
<keyword evidence="10 14" id="KW-0560">Oxidoreductase</keyword>
<accession>A0A0A8UTR5</accession>
<keyword evidence="19" id="KW-1185">Reference proteome</keyword>
<keyword evidence="9 15" id="KW-1133">Transmembrane helix</keyword>
<evidence type="ECO:0000259" key="16">
    <source>
        <dbReference type="PROSITE" id="PS50857"/>
    </source>
</evidence>
<dbReference type="SUPFAM" id="SSF49503">
    <property type="entry name" value="Cupredoxins"/>
    <property type="match status" value="1"/>
</dbReference>
<keyword evidence="11 14" id="KW-0472">Membrane</keyword>
<dbReference type="Pfam" id="PF06481">
    <property type="entry name" value="COX_ARM"/>
    <property type="match status" value="1"/>
</dbReference>
<evidence type="ECO:0000313" key="18">
    <source>
        <dbReference type="EMBL" id="CEK10119.1"/>
    </source>
</evidence>
<evidence type="ECO:0000313" key="19">
    <source>
        <dbReference type="Proteomes" id="UP000032803"/>
    </source>
</evidence>
<dbReference type="InterPro" id="IPR006333">
    <property type="entry name" value="Cyt_o_ubiquinol_oxidase_su2"/>
</dbReference>
<dbReference type="CDD" id="cd04212">
    <property type="entry name" value="CuRO_UO_II"/>
    <property type="match status" value="1"/>
</dbReference>
<dbReference type="PIRSF" id="PIRSF000292">
    <property type="entry name" value="Ubi_od_II"/>
    <property type="match status" value="1"/>
</dbReference>
<dbReference type="EMBL" id="LN681225">
    <property type="protein sequence ID" value="CEK10119.1"/>
    <property type="molecule type" value="Genomic_DNA"/>
</dbReference>
<keyword evidence="3 14" id="KW-0813">Transport</keyword>
<dbReference type="InterPro" id="IPR002429">
    <property type="entry name" value="CcO_II-like_C"/>
</dbReference>
<dbReference type="HOGENOM" id="CLU_036876_6_1_6"/>
<evidence type="ECO:0000256" key="11">
    <source>
        <dbReference type="ARBA" id="ARBA00023136"/>
    </source>
</evidence>
<evidence type="ECO:0000259" key="17">
    <source>
        <dbReference type="PROSITE" id="PS50999"/>
    </source>
</evidence>
<protein>
    <recommendedName>
        <fullName evidence="14">Ubiquinol oxidase subunit 2</fullName>
    </recommendedName>
</protein>
<dbReference type="GO" id="GO:0005507">
    <property type="term" value="F:copper ion binding"/>
    <property type="evidence" value="ECO:0007669"/>
    <property type="project" value="InterPro"/>
</dbReference>
<evidence type="ECO:0000256" key="2">
    <source>
        <dbReference type="ARBA" id="ARBA00007866"/>
    </source>
</evidence>
<feature type="domain" description="Cytochrome oxidase subunit II copper A binding" evidence="16">
    <location>
        <begin position="140"/>
        <end position="253"/>
    </location>
</feature>
<evidence type="ECO:0000256" key="10">
    <source>
        <dbReference type="ARBA" id="ARBA00023002"/>
    </source>
</evidence>
<dbReference type="AlphaFoldDB" id="A0A0A8UTR5"/>
<keyword evidence="5 14" id="KW-0679">Respiratory chain</keyword>
<evidence type="ECO:0000256" key="14">
    <source>
        <dbReference type="PIRNR" id="PIRNR000292"/>
    </source>
</evidence>
<dbReference type="Gene3D" id="1.10.287.90">
    <property type="match status" value="1"/>
</dbReference>
<evidence type="ECO:0000256" key="1">
    <source>
        <dbReference type="ARBA" id="ARBA00004651"/>
    </source>
</evidence>
<keyword evidence="4 14" id="KW-1003">Cell membrane</keyword>
<dbReference type="PANTHER" id="PTHR22888:SF18">
    <property type="entry name" value="CYTOCHROME BO(3) UBIQUINOL OXIDASE SUBUNIT 2"/>
    <property type="match status" value="1"/>
</dbReference>
<gene>
    <name evidence="18" type="primary">cyoA</name>
    <name evidence="18" type="ORF">LHA_1059</name>
</gene>
<dbReference type="Proteomes" id="UP000032803">
    <property type="component" value="Chromosome I"/>
</dbReference>
<dbReference type="InterPro" id="IPR045187">
    <property type="entry name" value="CcO_II"/>
</dbReference>
<feature type="transmembrane region" description="Helical" evidence="15">
    <location>
        <begin position="105"/>
        <end position="123"/>
    </location>
</feature>
<evidence type="ECO:0000256" key="8">
    <source>
        <dbReference type="ARBA" id="ARBA00022982"/>
    </source>
</evidence>
<dbReference type="PANTHER" id="PTHR22888">
    <property type="entry name" value="CYTOCHROME C OXIDASE, SUBUNIT II"/>
    <property type="match status" value="1"/>
</dbReference>
<evidence type="ECO:0000256" key="15">
    <source>
        <dbReference type="SAM" id="Phobius"/>
    </source>
</evidence>
<keyword evidence="13" id="KW-0449">Lipoprotein</keyword>